<evidence type="ECO:0000313" key="3">
    <source>
        <dbReference type="Proteomes" id="UP001500621"/>
    </source>
</evidence>
<dbReference type="EMBL" id="BAABIM010000001">
    <property type="protein sequence ID" value="GAA4672976.1"/>
    <property type="molecule type" value="Genomic_DNA"/>
</dbReference>
<evidence type="ECO:0000256" key="1">
    <source>
        <dbReference type="SAM" id="Phobius"/>
    </source>
</evidence>
<keyword evidence="1" id="KW-0472">Membrane</keyword>
<dbReference type="Pfam" id="PF13196">
    <property type="entry name" value="DUF4012"/>
    <property type="match status" value="1"/>
</dbReference>
<organism evidence="2 3">
    <name type="scientific">Nocardioides nanhaiensis</name>
    <dbReference type="NCBI Taxonomy" id="1476871"/>
    <lineage>
        <taxon>Bacteria</taxon>
        <taxon>Bacillati</taxon>
        <taxon>Actinomycetota</taxon>
        <taxon>Actinomycetes</taxon>
        <taxon>Propionibacteriales</taxon>
        <taxon>Nocardioidaceae</taxon>
        <taxon>Nocardioides</taxon>
    </lineage>
</organism>
<dbReference type="InterPro" id="IPR025101">
    <property type="entry name" value="DUF4012"/>
</dbReference>
<proteinExistence type="predicted"/>
<gene>
    <name evidence="2" type="ORF">GCM10023226_07410</name>
</gene>
<feature type="transmembrane region" description="Helical" evidence="1">
    <location>
        <begin position="7"/>
        <end position="27"/>
    </location>
</feature>
<reference evidence="3" key="1">
    <citation type="journal article" date="2019" name="Int. J. Syst. Evol. Microbiol.">
        <title>The Global Catalogue of Microorganisms (GCM) 10K type strain sequencing project: providing services to taxonomists for standard genome sequencing and annotation.</title>
        <authorList>
            <consortium name="The Broad Institute Genomics Platform"/>
            <consortium name="The Broad Institute Genome Sequencing Center for Infectious Disease"/>
            <person name="Wu L."/>
            <person name="Ma J."/>
        </authorList>
    </citation>
    <scope>NUCLEOTIDE SEQUENCE [LARGE SCALE GENOMIC DNA]</scope>
    <source>
        <strain evidence="3">JCM 18127</strain>
    </source>
</reference>
<comment type="caution">
    <text evidence="2">The sequence shown here is derived from an EMBL/GenBank/DDBJ whole genome shotgun (WGS) entry which is preliminary data.</text>
</comment>
<dbReference type="Proteomes" id="UP001500621">
    <property type="component" value="Unassembled WGS sequence"/>
</dbReference>
<name>A0ABP8VWQ6_9ACTN</name>
<keyword evidence="1" id="KW-1133">Transmembrane helix</keyword>
<keyword evidence="3" id="KW-1185">Reference proteome</keyword>
<accession>A0ABP8VWQ6</accession>
<evidence type="ECO:0000313" key="2">
    <source>
        <dbReference type="EMBL" id="GAA4672976.1"/>
    </source>
</evidence>
<keyword evidence="1" id="KW-0812">Transmembrane</keyword>
<sequence>MLTRGRVIGGVALVVVLGLAWVAWSGYQVQRDLRDAEAAAQELRSALEADDTAARDDAVDALAEHAGSARARTDGPVWSALTLLPVIGDDADAVRVISESLDRVTRGGVEPLTGAIDDVQGLLGDGRIDLQRVAALQQPMASAEEAFTAAEQSLNVIDTDGLVGALQGPFESLDSQVSEAAGALRGAAKATQVLPTMLGQDGARDYLLIFQNNAEVRATGGLPGSWARLHVEDGALELREQGSWPDFPVRDTSPLPLTPGEIATYSEAIGQFFANPGFTPDFPRAAELWQAHWDLKYPDIELSGVLAIDPVALGYLLEATGPVQVGDRAITAENAVEELLSRPYLEIADPAQQDVFFEQAAATVFRAVVSDAAEPVPLVEGLARATDERRLLFAPFDPAVAEQLAGTLVLGEQPGDDGAIPHVDVGLSDLTASKMSYYLRYRLDVQAAECLPDDRQRLRATLTMRQSIDPASAAELPPYVTGGGGAGGEPGAQLVAVRLYAPFGGSIDAAMIDGEKLELTEVSEIDGRQVATIVIELTSRDDLVLSADLSTGAGQDAAGQSLVTPSVVPGSGDRTFASAC</sequence>
<protein>
    <submittedName>
        <fullName evidence="2">DUF4012 domain-containing protein</fullName>
    </submittedName>
</protein>